<proteinExistence type="predicted"/>
<evidence type="ECO:0000313" key="3">
    <source>
        <dbReference type="Proteomes" id="UP000038009"/>
    </source>
</evidence>
<accession>A0A0N1PDG2</accession>
<organism evidence="2 3">
    <name type="scientific">Leptomonas seymouri</name>
    <dbReference type="NCBI Taxonomy" id="5684"/>
    <lineage>
        <taxon>Eukaryota</taxon>
        <taxon>Discoba</taxon>
        <taxon>Euglenozoa</taxon>
        <taxon>Kinetoplastea</taxon>
        <taxon>Metakinetoplastina</taxon>
        <taxon>Trypanosomatida</taxon>
        <taxon>Trypanosomatidae</taxon>
        <taxon>Leishmaniinae</taxon>
        <taxon>Leptomonas</taxon>
    </lineage>
</organism>
<dbReference type="AlphaFoldDB" id="A0A0N1PDG2"/>
<keyword evidence="3" id="KW-1185">Reference proteome</keyword>
<gene>
    <name evidence="2" type="ORF">ABL78_3936</name>
</gene>
<dbReference type="Proteomes" id="UP000038009">
    <property type="component" value="Unassembled WGS sequence"/>
</dbReference>
<sequence>MSADTPKINVVECVQHTLQQNGNNTTTPSTFRELNLTDLLSRANAPANAAVEEDEYGEERSGLRFSTTTRPYTSEDSCPIGLSAEYDTHTCSNRPGACAAAGASTRMQEEVEGEKKRQTKEPAVALQQLPEPRVVLKTFITATPAFFSSSTLEGSCLPAPQVKDMSANVSSSQRSSIDGQLGMAAHYPSLSPLLSVGSQYCSNEFSDTRTSLAAISTSHGCDMASTALEGDSAVPSITIKPSTSPAMLQSASSDGNLLPCSYLVRGCEEDALRVPHIFFPSISQFERSTSRGAPPKTSAYMRFERAVQDKSWSCDAGRKEEGAAVQSFRAEAMLAAAEAMSMVS</sequence>
<name>A0A0N1PDG2_LEPSE</name>
<evidence type="ECO:0000313" key="2">
    <source>
        <dbReference type="EMBL" id="KPI86983.1"/>
    </source>
</evidence>
<comment type="caution">
    <text evidence="2">The sequence shown here is derived from an EMBL/GenBank/DDBJ whole genome shotgun (WGS) entry which is preliminary data.</text>
</comment>
<dbReference type="OrthoDB" id="10663479at2759"/>
<feature type="region of interest" description="Disordered" evidence="1">
    <location>
        <begin position="48"/>
        <end position="70"/>
    </location>
</feature>
<reference evidence="2 3" key="1">
    <citation type="journal article" date="2015" name="PLoS Pathog.">
        <title>Leptomonas seymouri: Adaptations to the Dixenous Life Cycle Analyzed by Genome Sequencing, Transcriptome Profiling and Co-infection with Leishmania donovani.</title>
        <authorList>
            <person name="Kraeva N."/>
            <person name="Butenko A."/>
            <person name="Hlavacova J."/>
            <person name="Kostygov A."/>
            <person name="Myskova J."/>
            <person name="Grybchuk D."/>
            <person name="Lestinova T."/>
            <person name="Votypka J."/>
            <person name="Volf P."/>
            <person name="Opperdoes F."/>
            <person name="Flegontov P."/>
            <person name="Lukes J."/>
            <person name="Yurchenko V."/>
        </authorList>
    </citation>
    <scope>NUCLEOTIDE SEQUENCE [LARGE SCALE GENOMIC DNA]</scope>
    <source>
        <strain evidence="2 3">ATCC 30220</strain>
    </source>
</reference>
<dbReference type="VEuPathDB" id="TriTrypDB:Lsey_0107_0020"/>
<dbReference type="OMA" id="AYMRFER"/>
<dbReference type="EMBL" id="LJSK01000107">
    <property type="protein sequence ID" value="KPI86983.1"/>
    <property type="molecule type" value="Genomic_DNA"/>
</dbReference>
<evidence type="ECO:0000256" key="1">
    <source>
        <dbReference type="SAM" id="MobiDB-lite"/>
    </source>
</evidence>
<protein>
    <submittedName>
        <fullName evidence="2">Uncharacterized protein</fullName>
    </submittedName>
</protein>